<evidence type="ECO:0000313" key="2">
    <source>
        <dbReference type="Proteomes" id="UP000266895"/>
    </source>
</evidence>
<name>A0A448HJN2_9ACTO</name>
<dbReference type="AlphaFoldDB" id="A0A448HJN2"/>
<protein>
    <recommendedName>
        <fullName evidence="3">TIGR03089 family protein</fullName>
    </recommendedName>
</protein>
<dbReference type="EMBL" id="LR134350">
    <property type="protein sequence ID" value="VEG29915.1"/>
    <property type="molecule type" value="Genomic_DNA"/>
</dbReference>
<proteinExistence type="predicted"/>
<organism evidence="1 2">
    <name type="scientific">Actinomyces howellii</name>
    <dbReference type="NCBI Taxonomy" id="52771"/>
    <lineage>
        <taxon>Bacteria</taxon>
        <taxon>Bacillati</taxon>
        <taxon>Actinomycetota</taxon>
        <taxon>Actinomycetes</taxon>
        <taxon>Actinomycetales</taxon>
        <taxon>Actinomycetaceae</taxon>
        <taxon>Actinomyces</taxon>
    </lineage>
</organism>
<dbReference type="OrthoDB" id="3396763at2"/>
<evidence type="ECO:0008006" key="3">
    <source>
        <dbReference type="Google" id="ProtNLM"/>
    </source>
</evidence>
<dbReference type="NCBIfam" id="TIGR03089">
    <property type="entry name" value="TIGR03089 family protein"/>
    <property type="match status" value="1"/>
</dbReference>
<keyword evidence="2" id="KW-1185">Reference proteome</keyword>
<dbReference type="RefSeq" id="WP_126383382.1">
    <property type="nucleotide sequence ID" value="NZ_LR134350.1"/>
</dbReference>
<reference evidence="1 2" key="1">
    <citation type="submission" date="2018-12" db="EMBL/GenBank/DDBJ databases">
        <authorList>
            <consortium name="Pathogen Informatics"/>
        </authorList>
    </citation>
    <scope>NUCLEOTIDE SEQUENCE [LARGE SCALE GENOMIC DNA]</scope>
    <source>
        <strain evidence="1 2">NCTC11636</strain>
    </source>
</reference>
<gene>
    <name evidence="1" type="ORF">NCTC11636_02387</name>
</gene>
<dbReference type="KEGG" id="ahw:NCTC11636_02387"/>
<evidence type="ECO:0000313" key="1">
    <source>
        <dbReference type="EMBL" id="VEG29915.1"/>
    </source>
</evidence>
<dbReference type="InterPro" id="IPR017523">
    <property type="entry name" value="Rv3268"/>
</dbReference>
<accession>A0A448HJN2</accession>
<sequence length="253" mass="26945">MTTAQTDPLVRLLPTSADSDRPWLVWYSEEERIELTGRVLSMWQAKTAGLLCEELGDRPDVQVAMSTHWRTVTWCGGTWLTGGLVRFCTRDGEGVPMRTASGSPTGPGTASIAFEARDLDPRAGLRMLVPRPSLALRRDEALEPLVLDGVADLMAQPDVFVPGPVSAEAPALVREDGAVLTRRGLVEALPETRALRAQEAGARAVMIDSEGSAAVLEVLAAWRRGLSAVMVDAGAAPGLRATAARQEGAPLSP</sequence>
<dbReference type="Proteomes" id="UP000266895">
    <property type="component" value="Chromosome"/>
</dbReference>